<protein>
    <submittedName>
        <fullName evidence="2">Saposin B-type domain-containing protein</fullName>
    </submittedName>
</protein>
<dbReference type="Proteomes" id="UP000887579">
    <property type="component" value="Unplaced"/>
</dbReference>
<evidence type="ECO:0000313" key="2">
    <source>
        <dbReference type="WBParaSite" id="ES5_v2.g13731.t1"/>
    </source>
</evidence>
<sequence length="505" mass="57100">MKLPILLLVFVITIIFGSPVPSDNNYVNPSNAKAGVNCDNCKILMNGLKIQIDKNSSITDLDTFFYNTCVNLKIEEPDMCNQLMKAFGNEIYFSLKSTSLLPLDFCEAWVTSGCGYPSSILNQPWPLTISGSKPAVQPWPNPAAGKPTMRVLHLTDIHVDRKYSVGSEANCAKGAIETYNFCCRAQNSSATIKNPAGKYGTAARCDIPFIMFEETMKWISSHESNLDYIIVTGDFESHDIWSNQQDTTRINLINITDTIYQYFPNTPVFQTTGNHEGVPMDAYAWITVADPDMTLDWLAKELYDSEQKGEKVHIISHIPSGSSYCIKAFSDNYYQLVNRFESTIAAQFFGHTHVDEFYLYFDGKNLTNRPTHTAFVAPSLTTFSEANPAYKIYTIDGNYTGSSFTVIDEETYWANLTEINANDKVEFKLEYNKRKDYGMKDLSPASYYDLAQRMLTDEDLLSKYIQNFHRNDQQLKTCDAKCRKNYICNALTAERGMQDVFCAGL</sequence>
<dbReference type="WBParaSite" id="ES5_v2.g13731.t1">
    <property type="protein sequence ID" value="ES5_v2.g13731.t1"/>
    <property type="gene ID" value="ES5_v2.g13731"/>
</dbReference>
<reference evidence="2" key="1">
    <citation type="submission" date="2022-11" db="UniProtKB">
        <authorList>
            <consortium name="WormBaseParasite"/>
        </authorList>
    </citation>
    <scope>IDENTIFICATION</scope>
</reference>
<accession>A0AC34F9A8</accession>
<name>A0AC34F9A8_9BILA</name>
<organism evidence="1 2">
    <name type="scientific">Panagrolaimus sp. ES5</name>
    <dbReference type="NCBI Taxonomy" id="591445"/>
    <lineage>
        <taxon>Eukaryota</taxon>
        <taxon>Metazoa</taxon>
        <taxon>Ecdysozoa</taxon>
        <taxon>Nematoda</taxon>
        <taxon>Chromadorea</taxon>
        <taxon>Rhabditida</taxon>
        <taxon>Tylenchina</taxon>
        <taxon>Panagrolaimomorpha</taxon>
        <taxon>Panagrolaimoidea</taxon>
        <taxon>Panagrolaimidae</taxon>
        <taxon>Panagrolaimus</taxon>
    </lineage>
</organism>
<evidence type="ECO:0000313" key="1">
    <source>
        <dbReference type="Proteomes" id="UP000887579"/>
    </source>
</evidence>
<proteinExistence type="predicted"/>